<proteinExistence type="predicted"/>
<feature type="transmembrane region" description="Helical" evidence="1">
    <location>
        <begin position="12"/>
        <end position="38"/>
    </location>
</feature>
<sequence>MQLWRKGQVAGTAGFALAPCGIDSGLSLAVVVCGLIILKDLATRWRLRIKSWRLYRAAFVKKSIKDCFEGLNWFYISVNYSFVLLLTGFFELKINLFKHEVLLHYQVEKWTYSPVSEKGDLAPILLVNISKVPLQHQQIILRIIVKVIGECHSSQIGDEVAAKYKKVKR</sequence>
<protein>
    <submittedName>
        <fullName evidence="2">Uncharacterized protein</fullName>
    </submittedName>
</protein>
<dbReference type="EMBL" id="JASCZI010030413">
    <property type="protein sequence ID" value="MED6122368.1"/>
    <property type="molecule type" value="Genomic_DNA"/>
</dbReference>
<reference evidence="2 3" key="1">
    <citation type="journal article" date="2023" name="Plants (Basel)">
        <title>Bridging the Gap: Combining Genomics and Transcriptomics Approaches to Understand Stylosanthes scabra, an Orphan Legume from the Brazilian Caatinga.</title>
        <authorList>
            <person name="Ferreira-Neto J.R.C."/>
            <person name="da Silva M.D."/>
            <person name="Binneck E."/>
            <person name="de Melo N.F."/>
            <person name="da Silva R.H."/>
            <person name="de Melo A.L.T.M."/>
            <person name="Pandolfi V."/>
            <person name="Bustamante F.O."/>
            <person name="Brasileiro-Vidal A.C."/>
            <person name="Benko-Iseppon A.M."/>
        </authorList>
    </citation>
    <scope>NUCLEOTIDE SEQUENCE [LARGE SCALE GENOMIC DNA]</scope>
    <source>
        <tissue evidence="2">Leaves</tissue>
    </source>
</reference>
<comment type="caution">
    <text evidence="2">The sequence shown here is derived from an EMBL/GenBank/DDBJ whole genome shotgun (WGS) entry which is preliminary data.</text>
</comment>
<keyword evidence="1" id="KW-1133">Transmembrane helix</keyword>
<keyword evidence="1" id="KW-0812">Transmembrane</keyword>
<evidence type="ECO:0000313" key="3">
    <source>
        <dbReference type="Proteomes" id="UP001341840"/>
    </source>
</evidence>
<dbReference type="Proteomes" id="UP001341840">
    <property type="component" value="Unassembled WGS sequence"/>
</dbReference>
<feature type="transmembrane region" description="Helical" evidence="1">
    <location>
        <begin position="73"/>
        <end position="92"/>
    </location>
</feature>
<keyword evidence="3" id="KW-1185">Reference proteome</keyword>
<gene>
    <name evidence="2" type="ORF">PIB30_039115</name>
</gene>
<accession>A0ABU6REB3</accession>
<organism evidence="2 3">
    <name type="scientific">Stylosanthes scabra</name>
    <dbReference type="NCBI Taxonomy" id="79078"/>
    <lineage>
        <taxon>Eukaryota</taxon>
        <taxon>Viridiplantae</taxon>
        <taxon>Streptophyta</taxon>
        <taxon>Embryophyta</taxon>
        <taxon>Tracheophyta</taxon>
        <taxon>Spermatophyta</taxon>
        <taxon>Magnoliopsida</taxon>
        <taxon>eudicotyledons</taxon>
        <taxon>Gunneridae</taxon>
        <taxon>Pentapetalae</taxon>
        <taxon>rosids</taxon>
        <taxon>fabids</taxon>
        <taxon>Fabales</taxon>
        <taxon>Fabaceae</taxon>
        <taxon>Papilionoideae</taxon>
        <taxon>50 kb inversion clade</taxon>
        <taxon>dalbergioids sensu lato</taxon>
        <taxon>Dalbergieae</taxon>
        <taxon>Pterocarpus clade</taxon>
        <taxon>Stylosanthes</taxon>
    </lineage>
</organism>
<evidence type="ECO:0000256" key="1">
    <source>
        <dbReference type="SAM" id="Phobius"/>
    </source>
</evidence>
<evidence type="ECO:0000313" key="2">
    <source>
        <dbReference type="EMBL" id="MED6122368.1"/>
    </source>
</evidence>
<keyword evidence="1" id="KW-0472">Membrane</keyword>
<name>A0ABU6REB3_9FABA</name>